<protein>
    <submittedName>
        <fullName evidence="1 2">FkbH-like protein</fullName>
    </submittedName>
</protein>
<accession>D0LS44</accession>
<dbReference type="InterPro" id="IPR023214">
    <property type="entry name" value="HAD_sf"/>
</dbReference>
<dbReference type="eggNOG" id="COG3882">
    <property type="taxonomic scope" value="Bacteria"/>
</dbReference>
<organism evidence="1 3">
    <name type="scientific">Haliangium ochraceum (strain DSM 14365 / JCM 11303 / SMP-2)</name>
    <dbReference type="NCBI Taxonomy" id="502025"/>
    <lineage>
        <taxon>Bacteria</taxon>
        <taxon>Pseudomonadati</taxon>
        <taxon>Myxococcota</taxon>
        <taxon>Polyangia</taxon>
        <taxon>Haliangiales</taxon>
        <taxon>Kofleriaceae</taxon>
        <taxon>Haliangium</taxon>
    </lineage>
</organism>
<evidence type="ECO:0000313" key="1">
    <source>
        <dbReference type="EMBL" id="ACY13741.1"/>
    </source>
</evidence>
<dbReference type="EMBL" id="CP001804">
    <property type="protein sequence ID" value="ACY13741.1"/>
    <property type="molecule type" value="Genomic_DNA"/>
</dbReference>
<dbReference type="Proteomes" id="UP000001880">
    <property type="component" value="Chromosome"/>
</dbReference>
<dbReference type="Gene3D" id="3.40.50.1000">
    <property type="entry name" value="HAD superfamily/HAD-like"/>
    <property type="match status" value="1"/>
</dbReference>
<dbReference type="Gene3D" id="3.40.630.30">
    <property type="match status" value="1"/>
</dbReference>
<dbReference type="STRING" id="502025.Hoch_1174"/>
<proteinExistence type="predicted"/>
<dbReference type="EMBL" id="KU523545">
    <property type="protein sequence ID" value="AMM72009.1"/>
    <property type="molecule type" value="Genomic_DNA"/>
</dbReference>
<reference evidence="1 3" key="1">
    <citation type="journal article" date="2010" name="Stand. Genomic Sci.">
        <title>Complete genome sequence of Haliangium ochraceum type strain (SMP-2).</title>
        <authorList>
            <consortium name="US DOE Joint Genome Institute (JGI-PGF)"/>
            <person name="Ivanova N."/>
            <person name="Daum C."/>
            <person name="Lang E."/>
            <person name="Abt B."/>
            <person name="Kopitz M."/>
            <person name="Saunders E."/>
            <person name="Lapidus A."/>
            <person name="Lucas S."/>
            <person name="Glavina Del Rio T."/>
            <person name="Nolan M."/>
            <person name="Tice H."/>
            <person name="Copeland A."/>
            <person name="Cheng J.F."/>
            <person name="Chen F."/>
            <person name="Bruce D."/>
            <person name="Goodwin L."/>
            <person name="Pitluck S."/>
            <person name="Mavromatis K."/>
            <person name="Pati A."/>
            <person name="Mikhailova N."/>
            <person name="Chen A."/>
            <person name="Palaniappan K."/>
            <person name="Land M."/>
            <person name="Hauser L."/>
            <person name="Chang Y.J."/>
            <person name="Jeffries C.D."/>
            <person name="Detter J.C."/>
            <person name="Brettin T."/>
            <person name="Rohde M."/>
            <person name="Goker M."/>
            <person name="Bristow J."/>
            <person name="Markowitz V."/>
            <person name="Eisen J.A."/>
            <person name="Hugenholtz P."/>
            <person name="Kyrpides N.C."/>
            <person name="Klenk H.P."/>
        </authorList>
    </citation>
    <scope>NUCLEOTIDE SEQUENCE [LARGE SCALE GENOMIC DNA]</scope>
    <source>
        <strain evidence="1">DSM 14365</strain>
        <strain evidence="3">DSM 14365 / CIP 107738 / JCM 11303 / AJ 13395 / SMP-2</strain>
    </source>
</reference>
<dbReference type="InterPro" id="IPR010033">
    <property type="entry name" value="HAD_SF_ppase_IIIC"/>
</dbReference>
<dbReference type="OrthoDB" id="323926at2"/>
<dbReference type="InterPro" id="IPR036412">
    <property type="entry name" value="HAD-like_sf"/>
</dbReference>
<dbReference type="NCBIfam" id="TIGR01681">
    <property type="entry name" value="HAD-SF-IIIC"/>
    <property type="match status" value="1"/>
</dbReference>
<reference evidence="2" key="2">
    <citation type="journal article" date="2016" name="Sci. Rep.">
        <title>Heterologous Production of the Marine Myxobacterial Antibiotic Haliangicin and Its Unnatural Analogues Generated by Engineering of the Biochemical Pathway.</title>
        <authorList>
            <person name="Sun Y."/>
            <person name="Feng Z."/>
            <person name="Tomura T."/>
            <person name="Suzuki A."/>
            <person name="Miyano S."/>
            <person name="Tsuge T."/>
            <person name="Mori H."/>
            <person name="Suh J.W."/>
            <person name="Iizuka T."/>
            <person name="Fudou R."/>
            <person name="Ojika M."/>
        </authorList>
    </citation>
    <scope>NUCLEOTIDE SEQUENCE</scope>
    <source>
        <strain evidence="2">SMP-2</strain>
    </source>
</reference>
<gene>
    <name evidence="2" type="primary">hliH</name>
    <name evidence="1" type="ordered locus">Hoch_1174</name>
</gene>
<dbReference type="KEGG" id="hoh:Hoch_1174"/>
<dbReference type="SUPFAM" id="SSF56784">
    <property type="entry name" value="HAD-like"/>
    <property type="match status" value="1"/>
</dbReference>
<dbReference type="NCBIfam" id="TIGR01686">
    <property type="entry name" value="FkbH"/>
    <property type="match status" value="1"/>
</dbReference>
<dbReference type="InterPro" id="IPR016181">
    <property type="entry name" value="Acyl_CoA_acyltransferase"/>
</dbReference>
<name>D0LS44_HALO1</name>
<dbReference type="RefSeq" id="WP_012826352.1">
    <property type="nucleotide sequence ID" value="NC_013440.1"/>
</dbReference>
<evidence type="ECO:0000313" key="3">
    <source>
        <dbReference type="Proteomes" id="UP000001880"/>
    </source>
</evidence>
<dbReference type="SUPFAM" id="SSF55729">
    <property type="entry name" value="Acyl-CoA N-acyltransferases (Nat)"/>
    <property type="match status" value="1"/>
</dbReference>
<dbReference type="InterPro" id="IPR010037">
    <property type="entry name" value="FkbH_domain"/>
</dbReference>
<keyword evidence="3" id="KW-1185">Reference proteome</keyword>
<sequence>MSNDAEQRDQSEAPIRPRKCVVWDLDNTVWDGVLSEDAEVRLRPGIAEIMAELDRRGILQSVASKNNHEQAFAKLEDLGLADYFLYPQIHWGAKSGSIENIAKQLNIGLDALLFIDDQPFERDEIQHRFPDVLCIDAAALDGFLDRAEVNPRFITDESAQRRKMYLSDISRKRAEESYAGPEADFLASLDMHLTIAPADEQDLARAEELTVRTNQLNATGVTYSYEELDGFRQSADHLLLVASLEDKYGSYGKIGLALVDCAAEEWNLQLLLMSCRVMSRGVGTALIGDILRRAQAAGVRLRADFIDNDRNRMMYVTYKFAGFREISREGARAVLEHPLDEIFPLPPYMHLHSDRSSAIRTGIEARA</sequence>
<evidence type="ECO:0000313" key="2">
    <source>
        <dbReference type="EMBL" id="AMM72009.1"/>
    </source>
</evidence>
<dbReference type="AlphaFoldDB" id="D0LS44"/>
<dbReference type="HOGENOM" id="CLU_018095_0_0_7"/>